<reference evidence="1" key="1">
    <citation type="submission" date="2019-08" db="EMBL/GenBank/DDBJ databases">
        <authorList>
            <person name="Kucharzyk K."/>
            <person name="Murdoch R.W."/>
            <person name="Higgins S."/>
            <person name="Loffler F."/>
        </authorList>
    </citation>
    <scope>NUCLEOTIDE SEQUENCE</scope>
</reference>
<gene>
    <name evidence="1" type="ORF">SDC9_156090</name>
</gene>
<protein>
    <submittedName>
        <fullName evidence="1">Uncharacterized protein</fullName>
    </submittedName>
</protein>
<organism evidence="1">
    <name type="scientific">bioreactor metagenome</name>
    <dbReference type="NCBI Taxonomy" id="1076179"/>
    <lineage>
        <taxon>unclassified sequences</taxon>
        <taxon>metagenomes</taxon>
        <taxon>ecological metagenomes</taxon>
    </lineage>
</organism>
<sequence length="90" mass="10277">MYQAFIKIGYEIEDFDTAIAELIDRMLKGSNTVHDRPTLPRLQQVLLRAGVTERGTVKFLPALRHPVEDNLIVWKRDLIAIHATQANPPE</sequence>
<evidence type="ECO:0000313" key="1">
    <source>
        <dbReference type="EMBL" id="MPN08805.1"/>
    </source>
</evidence>
<name>A0A645F3B1_9ZZZZ</name>
<comment type="caution">
    <text evidence="1">The sequence shown here is derived from an EMBL/GenBank/DDBJ whole genome shotgun (WGS) entry which is preliminary data.</text>
</comment>
<dbReference type="AlphaFoldDB" id="A0A645F3B1"/>
<accession>A0A645F3B1</accession>
<dbReference type="EMBL" id="VSSQ01054893">
    <property type="protein sequence ID" value="MPN08805.1"/>
    <property type="molecule type" value="Genomic_DNA"/>
</dbReference>
<proteinExistence type="predicted"/>